<gene>
    <name evidence="1" type="ORF">CSC81_06755</name>
</gene>
<evidence type="ECO:0000313" key="2">
    <source>
        <dbReference type="Proteomes" id="UP000222163"/>
    </source>
</evidence>
<name>A0A2G1BVM2_9FLAO</name>
<reference evidence="1 2" key="1">
    <citation type="journal article" date="2016" name="Nat. Commun.">
        <title>Microbial interactions lead to rapid micro-scale successions on model marine particles.</title>
        <authorList>
            <person name="Datta M.S."/>
            <person name="Sliwerska E."/>
            <person name="Gore J."/>
            <person name="Polz M.F."/>
            <person name="Cordero O.X."/>
        </authorList>
    </citation>
    <scope>NUCLEOTIDE SEQUENCE [LARGE SCALE GENOMIC DNA]</scope>
    <source>
        <strain evidence="1 2">4G03</strain>
    </source>
</reference>
<evidence type="ECO:0000313" key="1">
    <source>
        <dbReference type="EMBL" id="PHN98097.1"/>
    </source>
</evidence>
<proteinExistence type="predicted"/>
<sequence>MTNHGQFVNYYHYPSNSISESKEYSNFLRIVPKKNVIIVEGDEEFKKFIENDLNLWFDKFKVNKSFGLLNLFSYNTINEKNFFLRIGYKDSDKNHSLSYDELTWLAIQNNEIKSVSNTYGMPSKIGSTVTLKFYEDKKKKKPLGALEVLIDK</sequence>
<dbReference type="Proteomes" id="UP000222163">
    <property type="component" value="Unassembled WGS sequence"/>
</dbReference>
<comment type="caution">
    <text evidence="1">The sequence shown here is derived from an EMBL/GenBank/DDBJ whole genome shotgun (WGS) entry which is preliminary data.</text>
</comment>
<dbReference type="EMBL" id="PDUU01000004">
    <property type="protein sequence ID" value="PHN98097.1"/>
    <property type="molecule type" value="Genomic_DNA"/>
</dbReference>
<protein>
    <submittedName>
        <fullName evidence="1">Uncharacterized protein</fullName>
    </submittedName>
</protein>
<dbReference type="AlphaFoldDB" id="A0A2G1BVM2"/>
<dbReference type="InterPro" id="IPR018247">
    <property type="entry name" value="EF_Hand_1_Ca_BS"/>
</dbReference>
<organism evidence="1 2">
    <name type="scientific">Tenacibaculum discolor</name>
    <dbReference type="NCBI Taxonomy" id="361581"/>
    <lineage>
        <taxon>Bacteria</taxon>
        <taxon>Pseudomonadati</taxon>
        <taxon>Bacteroidota</taxon>
        <taxon>Flavobacteriia</taxon>
        <taxon>Flavobacteriales</taxon>
        <taxon>Flavobacteriaceae</taxon>
        <taxon>Tenacibaculum</taxon>
    </lineage>
</organism>
<accession>A0A2G1BVM2</accession>
<dbReference type="PROSITE" id="PS00018">
    <property type="entry name" value="EF_HAND_1"/>
    <property type="match status" value="1"/>
</dbReference>